<feature type="compositionally biased region" description="Polar residues" evidence="1">
    <location>
        <begin position="23"/>
        <end position="33"/>
    </location>
</feature>
<feature type="compositionally biased region" description="Basic and acidic residues" evidence="1">
    <location>
        <begin position="365"/>
        <end position="384"/>
    </location>
</feature>
<feature type="region of interest" description="Disordered" evidence="1">
    <location>
        <begin position="345"/>
        <end position="384"/>
    </location>
</feature>
<dbReference type="Gene3D" id="3.30.710.10">
    <property type="entry name" value="Potassium Channel Kv1.1, Chain A"/>
    <property type="match status" value="1"/>
</dbReference>
<reference evidence="3 4" key="1">
    <citation type="journal article" date="2020" name="G3 (Bethesda)">
        <title>Improved Reference Genome for Cyclotella cryptica CCMP332, a Model for Cell Wall Morphogenesis, Salinity Adaptation, and Lipid Production in Diatoms (Bacillariophyta).</title>
        <authorList>
            <person name="Roberts W.R."/>
            <person name="Downey K.M."/>
            <person name="Ruck E.C."/>
            <person name="Traller J.C."/>
            <person name="Alverson A.J."/>
        </authorList>
    </citation>
    <scope>NUCLEOTIDE SEQUENCE [LARGE SCALE GENOMIC DNA]</scope>
    <source>
        <strain evidence="3 4">CCMP332</strain>
    </source>
</reference>
<dbReference type="PANTHER" id="PTHR14499">
    <property type="entry name" value="POTASSIUM CHANNEL TETRAMERIZATION DOMAIN-CONTAINING"/>
    <property type="match status" value="1"/>
</dbReference>
<comment type="caution">
    <text evidence="3">The sequence shown here is derived from an EMBL/GenBank/DDBJ whole genome shotgun (WGS) entry which is preliminary data.</text>
</comment>
<dbReference type="InterPro" id="IPR011333">
    <property type="entry name" value="SKP1/BTB/POZ_sf"/>
</dbReference>
<evidence type="ECO:0000313" key="4">
    <source>
        <dbReference type="Proteomes" id="UP001516023"/>
    </source>
</evidence>
<accession>A0ABD3QYF9</accession>
<feature type="compositionally biased region" description="Acidic residues" evidence="1">
    <location>
        <begin position="207"/>
        <end position="230"/>
    </location>
</feature>
<feature type="region of interest" description="Disordered" evidence="1">
    <location>
        <begin position="514"/>
        <end position="553"/>
    </location>
</feature>
<dbReference type="Proteomes" id="UP001516023">
    <property type="component" value="Unassembled WGS sequence"/>
</dbReference>
<dbReference type="EMBL" id="JABMIG020000009">
    <property type="protein sequence ID" value="KAL3804146.1"/>
    <property type="molecule type" value="Genomic_DNA"/>
</dbReference>
<gene>
    <name evidence="3" type="ORF">HJC23_013665</name>
</gene>
<dbReference type="AlphaFoldDB" id="A0ABD3QYF9"/>
<name>A0ABD3QYF9_9STRA</name>
<evidence type="ECO:0000259" key="2">
    <source>
        <dbReference type="Pfam" id="PF02214"/>
    </source>
</evidence>
<dbReference type="SUPFAM" id="SSF54695">
    <property type="entry name" value="POZ domain"/>
    <property type="match status" value="1"/>
</dbReference>
<sequence>MESSHNSQRPQTTTMNGRKRSRTNSSLNSSFTPPTFHRRPPNDDPPRLLRLNVGGHPYDVLRTSFPLLETMMTDRWLDTCLYDSDGRIFLDRDGEVFGDILRCLRSPDFLRGLKRRQYEDDGGVDRLRRLRSEADYYGLQDSLVRMIDDVTIGQRVVLEGGSWARVAGGCLVRRQDQEEQEGAGANGGEVAGQRGEREDIDQNNAENEMDNDDNDDAMDQVDENEGDDENEVRNEEPMLDDDAAEEPNGDGAQDLEEEDENNEDADEDEADEEEQYEFVDEDQDDPNQPPPYKRWSWSRQYGNPEILRPHSTHSQMIVGQDGTYLMLLRFAAALPSPLARIKWDEEEEEDRRVTRGAARRRRRDNHSGADQEDENNRESGSSKEVEEDYFITVNIEAPLQTVMDYIDESQTHFPLLRAGLWDYRTEEEVLHEDPVFATVCAMDVVSLRAGDKLTVSYMNDEISRESCPLPDDAPPELLNSLTLIKLNGNTLARYERLKSSPDVMQGSLAELAKSDRAQIHPALPERKGVRSRRMKTDHHHDEQAEDGTNGSPLDDFDYEMEEFDRSLTRVAHWIEPRNDFQSTPFQPTFSHASSVLEFPHSGQYLLTGRVAVGCRRDATFLQVLEGGPVEGHRTQLSLRSAGGRLLHSLGAFAFETKPRLGCSDLSILSENGMFNDIVYVPKAGTELSISTTGDCRLHPEGTEVGPFCAAISQSLSVLLLDDDMMEVDRYMVGTVRSESSEREIKWFHTPNASAPRSRGKGGTLTQPSLFDVDGHRLVWRGYLDRVSLRFFSQELPSPASQSSTSTVLVIGSIPPLHRGYILGLMKNNELIALSITPESLDMKGRHCHYFQEIVELRDSDEITIVECGYGGDDGERGWRDHLHIEPRRIELDTMMGHLAFLVLQTPEYS</sequence>
<dbReference type="InterPro" id="IPR003131">
    <property type="entry name" value="T1-type_BTB"/>
</dbReference>
<dbReference type="Pfam" id="PF02214">
    <property type="entry name" value="BTB_2"/>
    <property type="match status" value="1"/>
</dbReference>
<feature type="compositionally biased region" description="Basic and acidic residues" evidence="1">
    <location>
        <begin position="514"/>
        <end position="528"/>
    </location>
</feature>
<feature type="domain" description="Potassium channel tetramerisation-type BTB" evidence="2">
    <location>
        <begin position="49"/>
        <end position="144"/>
    </location>
</feature>
<keyword evidence="4" id="KW-1185">Reference proteome</keyword>
<feature type="compositionally biased region" description="Polar residues" evidence="1">
    <location>
        <begin position="1"/>
        <end position="16"/>
    </location>
</feature>
<feature type="region of interest" description="Disordered" evidence="1">
    <location>
        <begin position="1"/>
        <end position="48"/>
    </location>
</feature>
<evidence type="ECO:0000313" key="3">
    <source>
        <dbReference type="EMBL" id="KAL3804146.1"/>
    </source>
</evidence>
<protein>
    <recommendedName>
        <fullName evidence="2">Potassium channel tetramerisation-type BTB domain-containing protein</fullName>
    </recommendedName>
</protein>
<proteinExistence type="predicted"/>
<organism evidence="3 4">
    <name type="scientific">Cyclotella cryptica</name>
    <dbReference type="NCBI Taxonomy" id="29204"/>
    <lineage>
        <taxon>Eukaryota</taxon>
        <taxon>Sar</taxon>
        <taxon>Stramenopiles</taxon>
        <taxon>Ochrophyta</taxon>
        <taxon>Bacillariophyta</taxon>
        <taxon>Coscinodiscophyceae</taxon>
        <taxon>Thalassiosirophycidae</taxon>
        <taxon>Stephanodiscales</taxon>
        <taxon>Stephanodiscaceae</taxon>
        <taxon>Cyclotella</taxon>
    </lineage>
</organism>
<dbReference type="PANTHER" id="PTHR14499:SF136">
    <property type="entry name" value="GH08630P"/>
    <property type="match status" value="1"/>
</dbReference>
<evidence type="ECO:0000256" key="1">
    <source>
        <dbReference type="SAM" id="MobiDB-lite"/>
    </source>
</evidence>
<feature type="compositionally biased region" description="Acidic residues" evidence="1">
    <location>
        <begin position="237"/>
        <end position="285"/>
    </location>
</feature>
<feature type="region of interest" description="Disordered" evidence="1">
    <location>
        <begin position="177"/>
        <end position="297"/>
    </location>
</feature>